<protein>
    <submittedName>
        <fullName evidence="3">Purine catabolism regulatory protein</fullName>
    </submittedName>
</protein>
<dbReference type="InterPro" id="IPR025736">
    <property type="entry name" value="PucR_C-HTH_dom"/>
</dbReference>
<dbReference type="InterPro" id="IPR051448">
    <property type="entry name" value="CdaR-like_regulators"/>
</dbReference>
<dbReference type="GeneID" id="96302858"/>
<dbReference type="InterPro" id="IPR042070">
    <property type="entry name" value="PucR_C-HTH_sf"/>
</dbReference>
<keyword evidence="4" id="KW-1185">Reference proteome</keyword>
<dbReference type="EMBL" id="FOQY01000040">
    <property type="protein sequence ID" value="SFK89750.1"/>
    <property type="molecule type" value="Genomic_DNA"/>
</dbReference>
<evidence type="ECO:0000313" key="4">
    <source>
        <dbReference type="Proteomes" id="UP000199111"/>
    </source>
</evidence>
<dbReference type="Gene3D" id="1.10.10.2840">
    <property type="entry name" value="PucR C-terminal helix-turn-helix domain"/>
    <property type="match status" value="1"/>
</dbReference>
<dbReference type="PANTHER" id="PTHR33744">
    <property type="entry name" value="CARBOHYDRATE DIACID REGULATOR"/>
    <property type="match status" value="1"/>
</dbReference>
<gene>
    <name evidence="3" type="ORF">SAMN05216275_14015</name>
</gene>
<evidence type="ECO:0000313" key="3">
    <source>
        <dbReference type="EMBL" id="SFK89750.1"/>
    </source>
</evidence>
<dbReference type="InterPro" id="IPR012914">
    <property type="entry name" value="PucR_dom"/>
</dbReference>
<feature type="domain" description="Purine catabolism PurC-like" evidence="1">
    <location>
        <begin position="13"/>
        <end position="112"/>
    </location>
</feature>
<evidence type="ECO:0000259" key="2">
    <source>
        <dbReference type="Pfam" id="PF13556"/>
    </source>
</evidence>
<evidence type="ECO:0000259" key="1">
    <source>
        <dbReference type="Pfam" id="PF07905"/>
    </source>
</evidence>
<dbReference type="PANTHER" id="PTHR33744:SF1">
    <property type="entry name" value="DNA-BINDING TRANSCRIPTIONAL ACTIVATOR ADER"/>
    <property type="match status" value="1"/>
</dbReference>
<proteinExistence type="predicted"/>
<dbReference type="RefSeq" id="WP_093891384.1">
    <property type="nucleotide sequence ID" value="NZ_FOQY01000040.1"/>
</dbReference>
<accession>A0A1I4DAB4</accession>
<organism evidence="3 4">
    <name type="scientific">Streptosporangium canum</name>
    <dbReference type="NCBI Taxonomy" id="324952"/>
    <lineage>
        <taxon>Bacteria</taxon>
        <taxon>Bacillati</taxon>
        <taxon>Actinomycetota</taxon>
        <taxon>Actinomycetes</taxon>
        <taxon>Streptosporangiales</taxon>
        <taxon>Streptosporangiaceae</taxon>
        <taxon>Streptosporangium</taxon>
    </lineage>
</organism>
<sequence length="496" mass="53885">MVPLRVFVAQLGLAVLSGEDHLDAPVRWVHVSELTDPSHYLQGNELLLLAGTNLRPEQSAEYVRLVKAAGITALGFGVTPVFDRVPDQLVTACCEQDLPLLEIPASVAFESCAELLYGELLSSELSEIRRLTEAQRALIKTATGPSPLTRTLQLLAAHTGGWAVLYDRVRGREWSGGVPRIDADVRAAIDRICVSTRPTSATMSSVDQRVMVQSVAGPLPCGYALAVGAPMVAGVTDHALILTAASLLSLIIPDPTDNWPSHQVGQAALALALDPHSPRWIQHAAAVFGVQGSGSLWRVLCARTTDRAADTRTRTRTRLGELASLLASPFVDQDGVVFIALLPESAPLSQITDDLTHAGWLAGISSAHPVTRLRAAHEEAGQALRTALFQGSCVVSDTEIDGLAGALDMRRLRHYADRRFRPLRERRQQDAADLLTTLRVWLRHNGHWDRTADELGVHRNTVRHRIGQVEASLGCQLADADTRVELYLALRTLEEL</sequence>
<feature type="domain" description="PucR C-terminal helix-turn-helix" evidence="2">
    <location>
        <begin position="434"/>
        <end position="491"/>
    </location>
</feature>
<dbReference type="AlphaFoldDB" id="A0A1I4DAB4"/>
<dbReference type="Pfam" id="PF07905">
    <property type="entry name" value="PucR"/>
    <property type="match status" value="1"/>
</dbReference>
<dbReference type="Proteomes" id="UP000199111">
    <property type="component" value="Unassembled WGS sequence"/>
</dbReference>
<name>A0A1I4DAB4_9ACTN</name>
<reference evidence="4" key="1">
    <citation type="submission" date="2016-10" db="EMBL/GenBank/DDBJ databases">
        <authorList>
            <person name="Varghese N."/>
            <person name="Submissions S."/>
        </authorList>
    </citation>
    <scope>NUCLEOTIDE SEQUENCE [LARGE SCALE GENOMIC DNA]</scope>
    <source>
        <strain evidence="4">CGMCC 4.2126</strain>
    </source>
</reference>
<dbReference type="Pfam" id="PF13556">
    <property type="entry name" value="HTH_30"/>
    <property type="match status" value="1"/>
</dbReference>